<proteinExistence type="predicted"/>
<evidence type="ECO:0000313" key="3">
    <source>
        <dbReference type="EMBL" id="KAK2705933.1"/>
    </source>
</evidence>
<feature type="non-terminal residue" evidence="3">
    <location>
        <position position="106"/>
    </location>
</feature>
<gene>
    <name evidence="3" type="ORF">QYM36_016076</name>
</gene>
<dbReference type="Proteomes" id="UP001187531">
    <property type="component" value="Unassembled WGS sequence"/>
</dbReference>
<feature type="transmembrane region" description="Helical" evidence="2">
    <location>
        <begin position="71"/>
        <end position="93"/>
    </location>
</feature>
<dbReference type="EMBL" id="JAVRJZ010000020">
    <property type="protein sequence ID" value="KAK2705933.1"/>
    <property type="molecule type" value="Genomic_DNA"/>
</dbReference>
<comment type="caution">
    <text evidence="3">The sequence shown here is derived from an EMBL/GenBank/DDBJ whole genome shotgun (WGS) entry which is preliminary data.</text>
</comment>
<reference evidence="3" key="1">
    <citation type="submission" date="2023-07" db="EMBL/GenBank/DDBJ databases">
        <title>Chromosome-level genome assembly of Artemia franciscana.</title>
        <authorList>
            <person name="Jo E."/>
        </authorList>
    </citation>
    <scope>NUCLEOTIDE SEQUENCE</scope>
    <source>
        <tissue evidence="3">Whole body</tissue>
    </source>
</reference>
<evidence type="ECO:0000256" key="1">
    <source>
        <dbReference type="SAM" id="MobiDB-lite"/>
    </source>
</evidence>
<organism evidence="3 4">
    <name type="scientific">Artemia franciscana</name>
    <name type="common">Brine shrimp</name>
    <name type="synonym">Artemia sanfranciscana</name>
    <dbReference type="NCBI Taxonomy" id="6661"/>
    <lineage>
        <taxon>Eukaryota</taxon>
        <taxon>Metazoa</taxon>
        <taxon>Ecdysozoa</taxon>
        <taxon>Arthropoda</taxon>
        <taxon>Crustacea</taxon>
        <taxon>Branchiopoda</taxon>
        <taxon>Anostraca</taxon>
        <taxon>Artemiidae</taxon>
        <taxon>Artemia</taxon>
    </lineage>
</organism>
<keyword evidence="2" id="KW-0812">Transmembrane</keyword>
<protein>
    <submittedName>
        <fullName evidence="3">Uncharacterized protein</fullName>
    </submittedName>
</protein>
<keyword evidence="4" id="KW-1185">Reference proteome</keyword>
<dbReference type="AlphaFoldDB" id="A0AA88HBS9"/>
<evidence type="ECO:0000256" key="2">
    <source>
        <dbReference type="SAM" id="Phobius"/>
    </source>
</evidence>
<feature type="compositionally biased region" description="Basic and acidic residues" evidence="1">
    <location>
        <begin position="1"/>
        <end position="12"/>
    </location>
</feature>
<keyword evidence="2" id="KW-0472">Membrane</keyword>
<accession>A0AA88HBS9</accession>
<name>A0AA88HBS9_ARTSF</name>
<evidence type="ECO:0000313" key="4">
    <source>
        <dbReference type="Proteomes" id="UP001187531"/>
    </source>
</evidence>
<feature type="region of interest" description="Disordered" evidence="1">
    <location>
        <begin position="1"/>
        <end position="23"/>
    </location>
</feature>
<sequence>MIEPWPSDRDLEPWEEGLGPPPLFAIPPPPVPPGLFCDETSDAWISWKNKDDMCAVIMTMDGQVGELSGPAWAVSMGTLCGAIFITIAAIIAWRRGLMRSTLSMDV</sequence>
<keyword evidence="2" id="KW-1133">Transmembrane helix</keyword>